<feature type="domain" description="Condensation" evidence="1">
    <location>
        <begin position="35"/>
        <end position="451"/>
    </location>
</feature>
<proteinExistence type="predicted"/>
<dbReference type="Gene3D" id="3.30.559.10">
    <property type="entry name" value="Chloramphenicol acetyltransferase-like domain"/>
    <property type="match status" value="1"/>
</dbReference>
<dbReference type="Gene3D" id="3.30.559.30">
    <property type="entry name" value="Nonribosomal peptide synthetase, condensation domain"/>
    <property type="match status" value="1"/>
</dbReference>
<evidence type="ECO:0000313" key="3">
    <source>
        <dbReference type="Proteomes" id="UP000664699"/>
    </source>
</evidence>
<comment type="caution">
    <text evidence="2">The sequence shown here is derived from an EMBL/GenBank/DDBJ whole genome shotgun (WGS) entry which is preliminary data.</text>
</comment>
<dbReference type="EMBL" id="JAFLNA010000007">
    <property type="protein sequence ID" value="MBO0132030.1"/>
    <property type="molecule type" value="Genomic_DNA"/>
</dbReference>
<dbReference type="Pfam" id="PF00668">
    <property type="entry name" value="Condensation"/>
    <property type="match status" value="1"/>
</dbReference>
<evidence type="ECO:0000259" key="1">
    <source>
        <dbReference type="Pfam" id="PF00668"/>
    </source>
</evidence>
<dbReference type="InterPro" id="IPR023213">
    <property type="entry name" value="CAT-like_dom_sf"/>
</dbReference>
<dbReference type="PANTHER" id="PTHR45527">
    <property type="entry name" value="NONRIBOSOMAL PEPTIDE SYNTHETASE"/>
    <property type="match status" value="1"/>
</dbReference>
<dbReference type="SUPFAM" id="SSF52777">
    <property type="entry name" value="CoA-dependent acyltransferases"/>
    <property type="match status" value="2"/>
</dbReference>
<gene>
    <name evidence="2" type="ORF">JZX89_14920</name>
</gene>
<dbReference type="PANTHER" id="PTHR45527:SF1">
    <property type="entry name" value="FATTY ACID SYNTHASE"/>
    <property type="match status" value="1"/>
</dbReference>
<organism evidence="2 3">
    <name type="scientific">Agrobacterium burrii</name>
    <dbReference type="NCBI Taxonomy" id="2815339"/>
    <lineage>
        <taxon>Bacteria</taxon>
        <taxon>Pseudomonadati</taxon>
        <taxon>Pseudomonadota</taxon>
        <taxon>Alphaproteobacteria</taxon>
        <taxon>Hyphomicrobiales</taxon>
        <taxon>Rhizobiaceae</taxon>
        <taxon>Rhizobium/Agrobacterium group</taxon>
        <taxon>Agrobacterium</taxon>
        <taxon>Agrobacterium tumefaciens complex</taxon>
    </lineage>
</organism>
<reference evidence="2 3" key="1">
    <citation type="submission" date="2021-03" db="EMBL/GenBank/DDBJ databases">
        <title>Whole genome sequence of Agrobacterium sp. strain Rnr.</title>
        <authorList>
            <person name="Mafakheri H."/>
            <person name="Taghavi S.M."/>
            <person name="Nemanja K."/>
            <person name="Osdaghi E."/>
        </authorList>
    </citation>
    <scope>NUCLEOTIDE SEQUENCE [LARGE SCALE GENOMIC DNA]</scope>
    <source>
        <strain evidence="2 3">Rnr</strain>
    </source>
</reference>
<sequence length="455" mass="50445">MIADRQTLLRQRLASAGLAGAAKTGGIPVRGNPETARLSFPQRHAWRYQQAFPDSVSNNLGILITFTGRVDEHAIAEAVDRIVERHEILRTTYHLGADGVPFQRIRKSIHVPRSFEQASDARAVELARAALQIPFDLEADAPLKLLFFRTRPDEVKFALIVNHIIWDGTTFTLLSKELEEAYEAGATVPSKLAIQYADIAEWQHDDQVQIRSGDMDYWAQRLAASQPLKTLLFNASDQTADPEAAGRVDYRLTSSPELTRLASKHRVTPFVAFIACWAKVLGRHGAEEVTVGTTVLTRDQPETEQLIGNFANHIVLRLPVGKVSKPATLISAAATEFEAGFAHRNLPYESLIEAFGNQNVAEPPALFDSLVVFIPSGTEGPRLPGATTRWERLHNEAIQFPLVPLGLEIFVRGRGTETVIDVEATYARNAFDRAAITELLLLLDDTIHNAFHEAW</sequence>
<name>A0ABS3EJ79_9HYPH</name>
<accession>A0ABS3EJ79</accession>
<protein>
    <recommendedName>
        <fullName evidence="1">Condensation domain-containing protein</fullName>
    </recommendedName>
</protein>
<dbReference type="RefSeq" id="WP_207134517.1">
    <property type="nucleotide sequence ID" value="NZ_JAFLNA010000007.1"/>
</dbReference>
<dbReference type="Proteomes" id="UP000664699">
    <property type="component" value="Unassembled WGS sequence"/>
</dbReference>
<evidence type="ECO:0000313" key="2">
    <source>
        <dbReference type="EMBL" id="MBO0132030.1"/>
    </source>
</evidence>
<keyword evidence="3" id="KW-1185">Reference proteome</keyword>
<dbReference type="InterPro" id="IPR001242">
    <property type="entry name" value="Condensation_dom"/>
</dbReference>